<dbReference type="InterPro" id="IPR013324">
    <property type="entry name" value="RNA_pol_sigma_r3/r4-like"/>
</dbReference>
<reference evidence="6 7" key="1">
    <citation type="submission" date="2020-10" db="EMBL/GenBank/DDBJ databases">
        <title>Phylogeny of dyella-like bacteria.</title>
        <authorList>
            <person name="Fu J."/>
        </authorList>
    </citation>
    <scope>NUCLEOTIDE SEQUENCE [LARGE SCALE GENOMIC DNA]</scope>
    <source>
        <strain evidence="6 7">DHOB09</strain>
    </source>
</reference>
<dbReference type="NCBIfam" id="TIGR02937">
    <property type="entry name" value="sigma70-ECF"/>
    <property type="match status" value="1"/>
</dbReference>
<dbReference type="InterPro" id="IPR014284">
    <property type="entry name" value="RNA_pol_sigma-70_dom"/>
</dbReference>
<dbReference type="Pfam" id="PF08281">
    <property type="entry name" value="Sigma70_r4_2"/>
    <property type="match status" value="1"/>
</dbReference>
<dbReference type="SUPFAM" id="SSF88946">
    <property type="entry name" value="Sigma2 domain of RNA polymerase sigma factors"/>
    <property type="match status" value="1"/>
</dbReference>
<dbReference type="SUPFAM" id="SSF88659">
    <property type="entry name" value="Sigma3 and sigma4 domains of RNA polymerase sigma factors"/>
    <property type="match status" value="1"/>
</dbReference>
<evidence type="ECO:0000256" key="4">
    <source>
        <dbReference type="ARBA" id="ARBA00023163"/>
    </source>
</evidence>
<dbReference type="Proteomes" id="UP000663181">
    <property type="component" value="Chromosome"/>
</dbReference>
<proteinExistence type="inferred from homology"/>
<dbReference type="InterPro" id="IPR013325">
    <property type="entry name" value="RNA_pol_sigma_r2"/>
</dbReference>
<feature type="domain" description="RNA polymerase sigma factor 70 region 4 type 2" evidence="5">
    <location>
        <begin position="136"/>
        <end position="187"/>
    </location>
</feature>
<evidence type="ECO:0000313" key="6">
    <source>
        <dbReference type="EMBL" id="QRN55487.1"/>
    </source>
</evidence>
<organism evidence="6 7">
    <name type="scientific">Dyella caseinilytica</name>
    <dbReference type="NCBI Taxonomy" id="1849581"/>
    <lineage>
        <taxon>Bacteria</taxon>
        <taxon>Pseudomonadati</taxon>
        <taxon>Pseudomonadota</taxon>
        <taxon>Gammaproteobacteria</taxon>
        <taxon>Lysobacterales</taxon>
        <taxon>Rhodanobacteraceae</taxon>
        <taxon>Dyella</taxon>
    </lineage>
</organism>
<keyword evidence="2" id="KW-0805">Transcription regulation</keyword>
<gene>
    <name evidence="6" type="ORF">ISN74_09280</name>
</gene>
<evidence type="ECO:0000256" key="1">
    <source>
        <dbReference type="ARBA" id="ARBA00010641"/>
    </source>
</evidence>
<evidence type="ECO:0000256" key="2">
    <source>
        <dbReference type="ARBA" id="ARBA00023015"/>
    </source>
</evidence>
<dbReference type="RefSeq" id="WP_188799053.1">
    <property type="nucleotide sequence ID" value="NZ_BMIZ01000001.1"/>
</dbReference>
<accession>A0ABX7GYK5</accession>
<dbReference type="InterPro" id="IPR039425">
    <property type="entry name" value="RNA_pol_sigma-70-like"/>
</dbReference>
<dbReference type="InterPro" id="IPR013249">
    <property type="entry name" value="RNA_pol_sigma70_r4_t2"/>
</dbReference>
<keyword evidence="4" id="KW-0804">Transcription</keyword>
<dbReference type="InterPro" id="IPR036388">
    <property type="entry name" value="WH-like_DNA-bd_sf"/>
</dbReference>
<dbReference type="PANTHER" id="PTHR43133">
    <property type="entry name" value="RNA POLYMERASE ECF-TYPE SIGMA FACTO"/>
    <property type="match status" value="1"/>
</dbReference>
<dbReference type="Gene3D" id="1.10.1740.10">
    <property type="match status" value="1"/>
</dbReference>
<dbReference type="PANTHER" id="PTHR43133:SF25">
    <property type="entry name" value="RNA POLYMERASE SIGMA FACTOR RFAY-RELATED"/>
    <property type="match status" value="1"/>
</dbReference>
<protein>
    <submittedName>
        <fullName evidence="6">RNA polymerase sigma factor</fullName>
    </submittedName>
</protein>
<keyword evidence="3" id="KW-0731">Sigma factor</keyword>
<keyword evidence="7" id="KW-1185">Reference proteome</keyword>
<dbReference type="EMBL" id="CP064030">
    <property type="protein sequence ID" value="QRN55487.1"/>
    <property type="molecule type" value="Genomic_DNA"/>
</dbReference>
<evidence type="ECO:0000313" key="7">
    <source>
        <dbReference type="Proteomes" id="UP000663181"/>
    </source>
</evidence>
<sequence length="192" mass="22289">MNRNNAAPQLSPQVCFHGSNQGDALFERAWRVIKFDLQRRALRLVRGDRAAAEELVADTALKALIYMRRVPQRIRNPEGFLFVVLNHVFLDSVRHLDREERVFRYSADFDDDHWSEAVAPTLQPPDVVELNESLSSIADAIEHLPRESRQLFALKFEQDLPYAVIAERLHISEALARKRVELLRRRLRQKVG</sequence>
<name>A0ABX7GYK5_9GAMM</name>
<comment type="similarity">
    <text evidence="1">Belongs to the sigma-70 factor family. ECF subfamily.</text>
</comment>
<evidence type="ECO:0000256" key="3">
    <source>
        <dbReference type="ARBA" id="ARBA00023082"/>
    </source>
</evidence>
<evidence type="ECO:0000259" key="5">
    <source>
        <dbReference type="Pfam" id="PF08281"/>
    </source>
</evidence>
<dbReference type="Gene3D" id="1.10.10.10">
    <property type="entry name" value="Winged helix-like DNA-binding domain superfamily/Winged helix DNA-binding domain"/>
    <property type="match status" value="1"/>
</dbReference>